<evidence type="ECO:0000259" key="5">
    <source>
        <dbReference type="Pfam" id="PF12484"/>
    </source>
</evidence>
<feature type="domain" description="PPE" evidence="4">
    <location>
        <begin position="67"/>
        <end position="140"/>
    </location>
</feature>
<evidence type="ECO:0000256" key="2">
    <source>
        <dbReference type="SAM" id="Coils"/>
    </source>
</evidence>
<evidence type="ECO:0000256" key="3">
    <source>
        <dbReference type="SAM" id="MobiDB-lite"/>
    </source>
</evidence>
<evidence type="ECO:0000313" key="7">
    <source>
        <dbReference type="Proteomes" id="UP000467130"/>
    </source>
</evidence>
<reference evidence="6 7" key="1">
    <citation type="journal article" date="2019" name="Emerg. Microbes Infect.">
        <title>Comprehensive subspecies identification of 175 nontuberculous mycobacteria species based on 7547 genomic profiles.</title>
        <authorList>
            <person name="Matsumoto Y."/>
            <person name="Kinjo T."/>
            <person name="Motooka D."/>
            <person name="Nabeya D."/>
            <person name="Jung N."/>
            <person name="Uechi K."/>
            <person name="Horii T."/>
            <person name="Iida T."/>
            <person name="Fujita J."/>
            <person name="Nakamura S."/>
        </authorList>
    </citation>
    <scope>NUCLEOTIDE SEQUENCE [LARGE SCALE GENOMIC DNA]</scope>
    <source>
        <strain evidence="6 7">JCM 17783</strain>
    </source>
</reference>
<dbReference type="Gene3D" id="1.20.1260.20">
    <property type="entry name" value="PPE superfamily"/>
    <property type="match status" value="2"/>
</dbReference>
<sequence>MFDFAALPPEVNSARMYVGAGSGPLLAAASSWDGVAAELSSAAGRYHGVVSDLVGGLWAGPSSVAMAAAAAAYEVAFAAVVPPPVIAENRALLAALVASNVLGQNSAAIAVTEAHYVEMWAQDAAAMCGYAGSSAAASELVPFSPPQQNTDDSGASGQAAAVEQAADTAQNSQSSAGNDGPLSQFFEWYKSLNDKLANVENFIEGMTFLPTAVGYILDPMVDAAMAPAISAAQAPAAAAAPLAAAASSSVSTVGTVGPTSLGAGTSAALGRAVPIGGLSAPPSWSTSPAIRLVSAAMPMEGYAGAPTAGLPLPGTWAGGMPAVATVVNSPRSGDAGNRSGSRLRFVPSAAGTREPAQPTHVALDRTVDTANKRDELNQLRRAFNDLTKECDVLNRTASFMIKAAQE</sequence>
<dbReference type="RefSeq" id="WP_269475884.1">
    <property type="nucleotide sequence ID" value="NZ_AP022587.1"/>
</dbReference>
<evidence type="ECO:0000313" key="6">
    <source>
        <dbReference type="EMBL" id="BBY22187.1"/>
    </source>
</evidence>
<dbReference type="KEGG" id="msto:MSTO_23920"/>
<evidence type="ECO:0000256" key="1">
    <source>
        <dbReference type="ARBA" id="ARBA00010652"/>
    </source>
</evidence>
<dbReference type="EMBL" id="AP022587">
    <property type="protein sequence ID" value="BBY22187.1"/>
    <property type="molecule type" value="Genomic_DNA"/>
</dbReference>
<dbReference type="InterPro" id="IPR022171">
    <property type="entry name" value="PPE_C"/>
</dbReference>
<accession>A0A7I7Q808</accession>
<dbReference type="Proteomes" id="UP000467130">
    <property type="component" value="Chromosome"/>
</dbReference>
<dbReference type="InterPro" id="IPR038332">
    <property type="entry name" value="PPE_sf"/>
</dbReference>
<dbReference type="AlphaFoldDB" id="A0A7I7Q808"/>
<dbReference type="InterPro" id="IPR000030">
    <property type="entry name" value="PPE_dom"/>
</dbReference>
<dbReference type="GO" id="GO:0052572">
    <property type="term" value="P:response to host immune response"/>
    <property type="evidence" value="ECO:0007669"/>
    <property type="project" value="TreeGrafter"/>
</dbReference>
<dbReference type="Pfam" id="PF12484">
    <property type="entry name" value="PPE-SVP"/>
    <property type="match status" value="1"/>
</dbReference>
<evidence type="ECO:0000259" key="4">
    <source>
        <dbReference type="Pfam" id="PF00823"/>
    </source>
</evidence>
<feature type="compositionally biased region" description="Low complexity" evidence="3">
    <location>
        <begin position="155"/>
        <end position="170"/>
    </location>
</feature>
<dbReference type="PANTHER" id="PTHR46766">
    <property type="entry name" value="GLUTAMINE-RICH PROTEIN 2"/>
    <property type="match status" value="1"/>
</dbReference>
<keyword evidence="2" id="KW-0175">Coiled coil</keyword>
<comment type="similarity">
    <text evidence="1">Belongs to the mycobacterial PPE family.</text>
</comment>
<proteinExistence type="inferred from homology"/>
<dbReference type="Pfam" id="PF00823">
    <property type="entry name" value="PPE"/>
    <property type="match status" value="1"/>
</dbReference>
<dbReference type="SUPFAM" id="SSF140459">
    <property type="entry name" value="PE/PPE dimer-like"/>
    <property type="match status" value="1"/>
</dbReference>
<feature type="domain" description="PPE family C-terminal" evidence="5">
    <location>
        <begin position="266"/>
        <end position="347"/>
    </location>
</feature>
<dbReference type="PANTHER" id="PTHR46766:SF1">
    <property type="entry name" value="GLUTAMINE-RICH PROTEIN 2"/>
    <property type="match status" value="1"/>
</dbReference>
<organism evidence="6 7">
    <name type="scientific">Mycobacterium stomatepiae</name>
    <dbReference type="NCBI Taxonomy" id="470076"/>
    <lineage>
        <taxon>Bacteria</taxon>
        <taxon>Bacillati</taxon>
        <taxon>Actinomycetota</taxon>
        <taxon>Actinomycetes</taxon>
        <taxon>Mycobacteriales</taxon>
        <taxon>Mycobacteriaceae</taxon>
        <taxon>Mycobacterium</taxon>
        <taxon>Mycobacterium simiae complex</taxon>
    </lineage>
</organism>
<protein>
    <submittedName>
        <fullName evidence="6">Putative PPE family protein PPE19</fullName>
    </submittedName>
</protein>
<feature type="coiled-coil region" evidence="2">
    <location>
        <begin position="369"/>
        <end position="396"/>
    </location>
</feature>
<gene>
    <name evidence="6" type="primary">PPE19</name>
    <name evidence="6" type="ORF">MSTO_23920</name>
</gene>
<feature type="region of interest" description="Disordered" evidence="3">
    <location>
        <begin position="141"/>
        <end position="178"/>
    </location>
</feature>
<name>A0A7I7Q808_9MYCO</name>
<keyword evidence="7" id="KW-1185">Reference proteome</keyword>